<dbReference type="InterPro" id="IPR013830">
    <property type="entry name" value="SGNH_hydro"/>
</dbReference>
<reference evidence="4" key="1">
    <citation type="journal article" date="2018" name="Nat. Microbiol.">
        <title>Leveraging single-cell genomics to expand the fungal tree of life.</title>
        <authorList>
            <person name="Ahrendt S.R."/>
            <person name="Quandt C.A."/>
            <person name="Ciobanu D."/>
            <person name="Clum A."/>
            <person name="Salamov A."/>
            <person name="Andreopoulos B."/>
            <person name="Cheng J.F."/>
            <person name="Woyke T."/>
            <person name="Pelin A."/>
            <person name="Henrissat B."/>
            <person name="Reynolds N.K."/>
            <person name="Benny G.L."/>
            <person name="Smith M.E."/>
            <person name="James T.Y."/>
            <person name="Grigoriev I.V."/>
        </authorList>
    </citation>
    <scope>NUCLEOTIDE SEQUENCE [LARGE SCALE GENOMIC DNA]</scope>
    <source>
        <strain evidence="4">ATCC 52028</strain>
    </source>
</reference>
<dbReference type="Gene3D" id="3.40.50.1110">
    <property type="entry name" value="SGNH hydrolase"/>
    <property type="match status" value="1"/>
</dbReference>
<dbReference type="Proteomes" id="UP000274922">
    <property type="component" value="Unassembled WGS sequence"/>
</dbReference>
<dbReference type="AlphaFoldDB" id="A0A4P9XF26"/>
<gene>
    <name evidence="3" type="ORF">CXG81DRAFT_16453</name>
</gene>
<evidence type="ECO:0000259" key="2">
    <source>
        <dbReference type="Pfam" id="PF13472"/>
    </source>
</evidence>
<accession>A0A4P9XF26</accession>
<evidence type="ECO:0000313" key="3">
    <source>
        <dbReference type="EMBL" id="RKP04177.1"/>
    </source>
</evidence>
<dbReference type="Pfam" id="PF13472">
    <property type="entry name" value="Lipase_GDSL_2"/>
    <property type="match status" value="1"/>
</dbReference>
<dbReference type="OrthoDB" id="57748at2759"/>
<evidence type="ECO:0000256" key="1">
    <source>
        <dbReference type="SAM" id="MobiDB-lite"/>
    </source>
</evidence>
<sequence>MPDLQRRAKTRSPSTRTAGNDRRASPEPAPASASATQAGKAPSTPATPAAAASPHHVAAAPPPTLTPTAPLAEAVAYATRPLPWSPLALVVESVARAYVLAWYAALVALGHLRAALTAANYIMHVSPQTLPGAAYTHQLFVVGDELAMGYGDGLGWFAPPGVAQPLAAALRRQRHLRQNWIIRTFAHAGSTTRDWLDAGPRGRPRLLDTLAKQRGYPAARVVLVMLGANDYRHGIAPDETVANLERIAAEISAAEATAAAEAALPARRVVFVQTVPTYGDVVLPGSHNAVATTAAAGAMAETTTGVRTHNAALDAHMRIQEMLERYWSTPRDVMRRGIDLSCKNYEYNVGRYYDASNPKYLNAAGYKKLAADLANLIQSELTQIQFAQVSAQFDQPRR</sequence>
<name>A0A4P9XF26_9FUNG</name>
<keyword evidence="4" id="KW-1185">Reference proteome</keyword>
<protein>
    <recommendedName>
        <fullName evidence="2">SGNH hydrolase-type esterase domain-containing protein</fullName>
    </recommendedName>
</protein>
<feature type="domain" description="SGNH hydrolase-type esterase" evidence="2">
    <location>
        <begin position="141"/>
        <end position="296"/>
    </location>
</feature>
<organism evidence="3 4">
    <name type="scientific">Caulochytrium protostelioides</name>
    <dbReference type="NCBI Taxonomy" id="1555241"/>
    <lineage>
        <taxon>Eukaryota</taxon>
        <taxon>Fungi</taxon>
        <taxon>Fungi incertae sedis</taxon>
        <taxon>Chytridiomycota</taxon>
        <taxon>Chytridiomycota incertae sedis</taxon>
        <taxon>Chytridiomycetes</taxon>
        <taxon>Caulochytriales</taxon>
        <taxon>Caulochytriaceae</taxon>
        <taxon>Caulochytrium</taxon>
    </lineage>
</organism>
<feature type="compositionally biased region" description="Low complexity" evidence="1">
    <location>
        <begin position="30"/>
        <end position="59"/>
    </location>
</feature>
<dbReference type="InterPro" id="IPR036514">
    <property type="entry name" value="SGNH_hydro_sf"/>
</dbReference>
<feature type="region of interest" description="Disordered" evidence="1">
    <location>
        <begin position="1"/>
        <end position="65"/>
    </location>
</feature>
<evidence type="ECO:0000313" key="4">
    <source>
        <dbReference type="Proteomes" id="UP000274922"/>
    </source>
</evidence>
<dbReference type="SUPFAM" id="SSF52266">
    <property type="entry name" value="SGNH hydrolase"/>
    <property type="match status" value="1"/>
</dbReference>
<proteinExistence type="predicted"/>
<dbReference type="EMBL" id="ML014113">
    <property type="protein sequence ID" value="RKP04177.1"/>
    <property type="molecule type" value="Genomic_DNA"/>
</dbReference>